<dbReference type="InterPro" id="IPR044730">
    <property type="entry name" value="RNase_H-like_dom_plant"/>
</dbReference>
<gene>
    <name evidence="2" type="ORF">PVK06_036360</name>
</gene>
<protein>
    <recommendedName>
        <fullName evidence="1">RNase H type-1 domain-containing protein</fullName>
    </recommendedName>
</protein>
<reference evidence="2 3" key="1">
    <citation type="submission" date="2023-03" db="EMBL/GenBank/DDBJ databases">
        <title>WGS of Gossypium arboreum.</title>
        <authorList>
            <person name="Yu D."/>
        </authorList>
    </citation>
    <scope>NUCLEOTIDE SEQUENCE [LARGE SCALE GENOMIC DNA]</scope>
    <source>
        <tissue evidence="2">Leaf</tissue>
    </source>
</reference>
<dbReference type="Proteomes" id="UP001358586">
    <property type="component" value="Chromosome 10"/>
</dbReference>
<dbReference type="PANTHER" id="PTHR47074">
    <property type="entry name" value="BNAC02G40300D PROTEIN"/>
    <property type="match status" value="1"/>
</dbReference>
<dbReference type="PANTHER" id="PTHR47074:SF61">
    <property type="entry name" value="RNASE H TYPE-1 DOMAIN-CONTAINING PROTEIN"/>
    <property type="match status" value="1"/>
</dbReference>
<accession>A0ABR0NJD1</accession>
<dbReference type="InterPro" id="IPR012337">
    <property type="entry name" value="RNaseH-like_sf"/>
</dbReference>
<evidence type="ECO:0000259" key="1">
    <source>
        <dbReference type="Pfam" id="PF13456"/>
    </source>
</evidence>
<dbReference type="Gene3D" id="3.30.420.10">
    <property type="entry name" value="Ribonuclease H-like superfamily/Ribonuclease H"/>
    <property type="match status" value="1"/>
</dbReference>
<evidence type="ECO:0000313" key="3">
    <source>
        <dbReference type="Proteomes" id="UP001358586"/>
    </source>
</evidence>
<dbReference type="Pfam" id="PF13456">
    <property type="entry name" value="RVT_3"/>
    <property type="match status" value="1"/>
</dbReference>
<dbReference type="EMBL" id="JARKNE010000010">
    <property type="protein sequence ID" value="KAK5795103.1"/>
    <property type="molecule type" value="Genomic_DNA"/>
</dbReference>
<comment type="caution">
    <text evidence="2">The sequence shown here is derived from an EMBL/GenBank/DDBJ whole genome shotgun (WGS) entry which is preliminary data.</text>
</comment>
<dbReference type="InterPro" id="IPR002156">
    <property type="entry name" value="RNaseH_domain"/>
</dbReference>
<name>A0ABR0NJD1_GOSAR</name>
<dbReference type="CDD" id="cd06222">
    <property type="entry name" value="RNase_H_like"/>
    <property type="match status" value="1"/>
</dbReference>
<feature type="domain" description="RNase H type-1" evidence="1">
    <location>
        <begin position="152"/>
        <end position="273"/>
    </location>
</feature>
<sequence length="304" mass="34873">MCWKVGTGTGTSIYINADAWILDAVNFKLSSVVNSMQDVKVNELIDSNKRTWKREFINNTFSADDAGKILHIPLERTLHGDLLRRLFYCGLWAIWGERNRRVHEQRNSTGQQIVDFINNCIAELNGLEIRSSVKGKEIRKWSYPPREFIKINFDGAYDATHHQFFSGIVARNEEGLVLLSCSEIHHGVSFAFVAEAIVCRKAVQVGVEQEWPKVIIEGDSLTIIKKYATKSQDRSHIGAYILDIQQNLNRSRSFIFKHTLRSANALAHIIATKTLKKEEETYLKMRVPVHSEIQRMMDRRGEPD</sequence>
<proteinExistence type="predicted"/>
<keyword evidence="3" id="KW-1185">Reference proteome</keyword>
<organism evidence="2 3">
    <name type="scientific">Gossypium arboreum</name>
    <name type="common">Tree cotton</name>
    <name type="synonym">Gossypium nanking</name>
    <dbReference type="NCBI Taxonomy" id="29729"/>
    <lineage>
        <taxon>Eukaryota</taxon>
        <taxon>Viridiplantae</taxon>
        <taxon>Streptophyta</taxon>
        <taxon>Embryophyta</taxon>
        <taxon>Tracheophyta</taxon>
        <taxon>Spermatophyta</taxon>
        <taxon>Magnoliopsida</taxon>
        <taxon>eudicotyledons</taxon>
        <taxon>Gunneridae</taxon>
        <taxon>Pentapetalae</taxon>
        <taxon>rosids</taxon>
        <taxon>malvids</taxon>
        <taxon>Malvales</taxon>
        <taxon>Malvaceae</taxon>
        <taxon>Malvoideae</taxon>
        <taxon>Gossypium</taxon>
    </lineage>
</organism>
<dbReference type="SUPFAM" id="SSF53098">
    <property type="entry name" value="Ribonuclease H-like"/>
    <property type="match status" value="1"/>
</dbReference>
<dbReference type="InterPro" id="IPR036397">
    <property type="entry name" value="RNaseH_sf"/>
</dbReference>
<dbReference type="InterPro" id="IPR052929">
    <property type="entry name" value="RNase_H-like_EbsB-rel"/>
</dbReference>
<evidence type="ECO:0000313" key="2">
    <source>
        <dbReference type="EMBL" id="KAK5795103.1"/>
    </source>
</evidence>